<dbReference type="Proteomes" id="UP000681720">
    <property type="component" value="Unassembled WGS sequence"/>
</dbReference>
<feature type="non-terminal residue" evidence="1">
    <location>
        <position position="80"/>
    </location>
</feature>
<dbReference type="AlphaFoldDB" id="A0A8S3C2G7"/>
<name>A0A8S3C2G7_9BILA</name>
<reference evidence="1" key="1">
    <citation type="submission" date="2021-02" db="EMBL/GenBank/DDBJ databases">
        <authorList>
            <person name="Nowell W R."/>
        </authorList>
    </citation>
    <scope>NUCLEOTIDE SEQUENCE</scope>
</reference>
<proteinExistence type="predicted"/>
<gene>
    <name evidence="1" type="ORF">GIL414_LOCUS50629</name>
</gene>
<evidence type="ECO:0000313" key="2">
    <source>
        <dbReference type="Proteomes" id="UP000681720"/>
    </source>
</evidence>
<dbReference type="EMBL" id="CAJOBJ010169232">
    <property type="protein sequence ID" value="CAF4876283.1"/>
    <property type="molecule type" value="Genomic_DNA"/>
</dbReference>
<feature type="non-terminal residue" evidence="1">
    <location>
        <position position="1"/>
    </location>
</feature>
<sequence>AFNTTEIIIQLESVNLASFNAANKTWQVDVMLSSNNDQFTSDLKFILENTTWSYETSIAFNHNLSISLTISDSLVKRWWP</sequence>
<organism evidence="1 2">
    <name type="scientific">Rotaria magnacalcarata</name>
    <dbReference type="NCBI Taxonomy" id="392030"/>
    <lineage>
        <taxon>Eukaryota</taxon>
        <taxon>Metazoa</taxon>
        <taxon>Spiralia</taxon>
        <taxon>Gnathifera</taxon>
        <taxon>Rotifera</taxon>
        <taxon>Eurotatoria</taxon>
        <taxon>Bdelloidea</taxon>
        <taxon>Philodinida</taxon>
        <taxon>Philodinidae</taxon>
        <taxon>Rotaria</taxon>
    </lineage>
</organism>
<accession>A0A8S3C2G7</accession>
<evidence type="ECO:0000313" key="1">
    <source>
        <dbReference type="EMBL" id="CAF4876283.1"/>
    </source>
</evidence>
<comment type="caution">
    <text evidence="1">The sequence shown here is derived from an EMBL/GenBank/DDBJ whole genome shotgun (WGS) entry which is preliminary data.</text>
</comment>
<protein>
    <submittedName>
        <fullName evidence="1">Uncharacterized protein</fullName>
    </submittedName>
</protein>